<evidence type="ECO:0000256" key="1">
    <source>
        <dbReference type="ARBA" id="ARBA00001966"/>
    </source>
</evidence>
<feature type="domain" description="Radical SAM core" evidence="6">
    <location>
        <begin position="287"/>
        <end position="521"/>
    </location>
</feature>
<dbReference type="SMART" id="SM00729">
    <property type="entry name" value="Elp3"/>
    <property type="match status" value="1"/>
</dbReference>
<dbReference type="Pfam" id="PF04055">
    <property type="entry name" value="Radical_SAM"/>
    <property type="match status" value="1"/>
</dbReference>
<dbReference type="SFLD" id="SFLDS00029">
    <property type="entry name" value="Radical_SAM"/>
    <property type="match status" value="1"/>
</dbReference>
<dbReference type="InterPro" id="IPR007197">
    <property type="entry name" value="rSAM"/>
</dbReference>
<name>A0A150RXM6_SORCE</name>
<dbReference type="Proteomes" id="UP000075635">
    <property type="component" value="Unassembled WGS sequence"/>
</dbReference>
<dbReference type="GO" id="GO:0046872">
    <property type="term" value="F:metal ion binding"/>
    <property type="evidence" value="ECO:0007669"/>
    <property type="project" value="UniProtKB-KW"/>
</dbReference>
<dbReference type="AlphaFoldDB" id="A0A150RXM6"/>
<dbReference type="SFLD" id="SFLDF00324">
    <property type="entry name" value="bacteriocin_maturation"/>
    <property type="match status" value="1"/>
</dbReference>
<dbReference type="GO" id="GO:0005829">
    <property type="term" value="C:cytosol"/>
    <property type="evidence" value="ECO:0007669"/>
    <property type="project" value="TreeGrafter"/>
</dbReference>
<dbReference type="SFLD" id="SFLDG01082">
    <property type="entry name" value="B12-binding_domain_containing"/>
    <property type="match status" value="1"/>
</dbReference>
<proteinExistence type="predicted"/>
<evidence type="ECO:0000256" key="2">
    <source>
        <dbReference type="ARBA" id="ARBA00022691"/>
    </source>
</evidence>
<dbReference type="InterPro" id="IPR023984">
    <property type="entry name" value="rSAM_ocin_1"/>
</dbReference>
<dbReference type="PANTHER" id="PTHR43409:SF7">
    <property type="entry name" value="BLL1977 PROTEIN"/>
    <property type="match status" value="1"/>
</dbReference>
<dbReference type="InterPro" id="IPR023404">
    <property type="entry name" value="rSAM_horseshoe"/>
</dbReference>
<dbReference type="InterPro" id="IPR006638">
    <property type="entry name" value="Elp3/MiaA/NifB-like_rSAM"/>
</dbReference>
<keyword evidence="3" id="KW-0479">Metal-binding</keyword>
<evidence type="ECO:0000313" key="8">
    <source>
        <dbReference type="Proteomes" id="UP000075635"/>
    </source>
</evidence>
<keyword evidence="2" id="KW-0949">S-adenosyl-L-methionine</keyword>
<evidence type="ECO:0000256" key="5">
    <source>
        <dbReference type="ARBA" id="ARBA00023014"/>
    </source>
</evidence>
<evidence type="ECO:0000256" key="4">
    <source>
        <dbReference type="ARBA" id="ARBA00023004"/>
    </source>
</evidence>
<dbReference type="GO" id="GO:0003824">
    <property type="term" value="F:catalytic activity"/>
    <property type="evidence" value="ECO:0007669"/>
    <property type="project" value="InterPro"/>
</dbReference>
<dbReference type="GO" id="GO:0051536">
    <property type="term" value="F:iron-sulfur cluster binding"/>
    <property type="evidence" value="ECO:0007669"/>
    <property type="project" value="UniProtKB-KW"/>
</dbReference>
<dbReference type="PROSITE" id="PS51918">
    <property type="entry name" value="RADICAL_SAM"/>
    <property type="match status" value="1"/>
</dbReference>
<organism evidence="7 8">
    <name type="scientific">Sorangium cellulosum</name>
    <name type="common">Polyangium cellulosum</name>
    <dbReference type="NCBI Taxonomy" id="56"/>
    <lineage>
        <taxon>Bacteria</taxon>
        <taxon>Pseudomonadati</taxon>
        <taxon>Myxococcota</taxon>
        <taxon>Polyangia</taxon>
        <taxon>Polyangiales</taxon>
        <taxon>Polyangiaceae</taxon>
        <taxon>Sorangium</taxon>
    </lineage>
</organism>
<keyword evidence="4" id="KW-0408">Iron</keyword>
<evidence type="ECO:0000313" key="7">
    <source>
        <dbReference type="EMBL" id="KYF84985.1"/>
    </source>
</evidence>
<dbReference type="SUPFAM" id="SSF102114">
    <property type="entry name" value="Radical SAM enzymes"/>
    <property type="match status" value="1"/>
</dbReference>
<comment type="caution">
    <text evidence="7">The sequence shown here is derived from an EMBL/GenBank/DDBJ whole genome shotgun (WGS) entry which is preliminary data.</text>
</comment>
<keyword evidence="5" id="KW-0411">Iron-sulfur</keyword>
<reference evidence="7 8" key="1">
    <citation type="submission" date="2014-02" db="EMBL/GenBank/DDBJ databases">
        <title>The small core and large imbalanced accessory genome model reveals a collaborative survival strategy of Sorangium cellulosum strains in nature.</title>
        <authorList>
            <person name="Han K."/>
            <person name="Peng R."/>
            <person name="Blom J."/>
            <person name="Li Y.-Z."/>
        </authorList>
    </citation>
    <scope>NUCLEOTIDE SEQUENCE [LARGE SCALE GENOMIC DNA]</scope>
    <source>
        <strain evidence="7 8">So0011-07</strain>
    </source>
</reference>
<dbReference type="EMBL" id="JEMB01001811">
    <property type="protein sequence ID" value="KYF84985.1"/>
    <property type="molecule type" value="Genomic_DNA"/>
</dbReference>
<dbReference type="InterPro" id="IPR051198">
    <property type="entry name" value="BchE-like"/>
</dbReference>
<comment type="cofactor">
    <cofactor evidence="1">
        <name>[4Fe-4S] cluster</name>
        <dbReference type="ChEBI" id="CHEBI:49883"/>
    </cofactor>
</comment>
<dbReference type="Gene3D" id="3.40.50.280">
    <property type="entry name" value="Cobalamin-binding domain"/>
    <property type="match status" value="1"/>
</dbReference>
<dbReference type="InterPro" id="IPR058240">
    <property type="entry name" value="rSAM_sf"/>
</dbReference>
<dbReference type="PANTHER" id="PTHR43409">
    <property type="entry name" value="ANAEROBIC MAGNESIUM-PROTOPORPHYRIN IX MONOMETHYL ESTER CYCLASE-RELATED"/>
    <property type="match status" value="1"/>
</dbReference>
<accession>A0A150RXM6</accession>
<dbReference type="Gene3D" id="3.80.30.20">
    <property type="entry name" value="tm_1862 like domain"/>
    <property type="match status" value="1"/>
</dbReference>
<dbReference type="CDD" id="cd01335">
    <property type="entry name" value="Radical_SAM"/>
    <property type="match status" value="1"/>
</dbReference>
<dbReference type="NCBIfam" id="TIGR03975">
    <property type="entry name" value="rSAM_ocin_1"/>
    <property type="match status" value="1"/>
</dbReference>
<sequence>MDSAPEAGHGGPGETAKAAEVALINMPFTLLSHPSLGLGLLKAGLRRNGRAARVYNASIWFAERIGVELYERMAMAQPTDLTGEWSFSAALFGEDAEADATYAREILRTEGRDDARSQLASLPAALVEVRRHVEPFLERCLRDIPWDRFRIAGFTSTFQQHVASLALARRLKERHPHLVIVFGGANCEGPMGAATFSGFPFIDAVCSGEGDAVFPELCERVLTGRPIGAIAGVRHRAPAAPGEKKARLPALRQVEHAEPLAPAVHDMDALPYPDFDEYFDEMSAVFPGVRTRLLFETSRGCWWGQKHHCTFCGLNGSTMAFRHKSARRALEEIAALIERYGDRTRSVGATDNIIPTQYFKDFLPALRDMRLELDLFYETKSNLRKEQIELYRAAGLRQIQPGIESLSTPVLALMRKGVTMLQNVQALKWCRQYGVAASWNHIVGFPGERPEHYEGLDEVARSIAHLEPPDGWGNVRFDRFSPYFMSPGDFGVHGLRPYPAYRHVYRGLSDAQRAELAYYFEGDFAGRESIESYTAPLVAALDDWREHGSSYALFSIDLGDHLQVFDLRPGAGRIAVSLAGLSRAVYEACDSIATRAVIGQRVAAAGQVAPGLAELEAAIRELLGHRLLLAEGEQLLALGIPLGHHYAPSGPARARFIEAMKSLEP</sequence>
<evidence type="ECO:0000259" key="6">
    <source>
        <dbReference type="PROSITE" id="PS51918"/>
    </source>
</evidence>
<evidence type="ECO:0000256" key="3">
    <source>
        <dbReference type="ARBA" id="ARBA00022723"/>
    </source>
</evidence>
<gene>
    <name evidence="7" type="ORF">BE17_50075</name>
</gene>
<protein>
    <recommendedName>
        <fullName evidence="6">Radical SAM core domain-containing protein</fullName>
    </recommendedName>
</protein>